<evidence type="ECO:0000256" key="3">
    <source>
        <dbReference type="ARBA" id="ARBA00022989"/>
    </source>
</evidence>
<dbReference type="InterPro" id="IPR036259">
    <property type="entry name" value="MFS_trans_sf"/>
</dbReference>
<feature type="transmembrane region" description="Helical" evidence="6">
    <location>
        <begin position="87"/>
        <end position="105"/>
    </location>
</feature>
<feature type="transmembrane region" description="Helical" evidence="6">
    <location>
        <begin position="423"/>
        <end position="444"/>
    </location>
</feature>
<dbReference type="SUPFAM" id="SSF103473">
    <property type="entry name" value="MFS general substrate transporter"/>
    <property type="match status" value="1"/>
</dbReference>
<keyword evidence="4 6" id="KW-0472">Membrane</keyword>
<feature type="domain" description="Major facilitator superfamily (MFS) profile" evidence="7">
    <location>
        <begin position="17"/>
        <end position="547"/>
    </location>
</feature>
<dbReference type="Gene3D" id="1.20.1250.20">
    <property type="entry name" value="MFS general substrate transporter like domains"/>
    <property type="match status" value="2"/>
</dbReference>
<dbReference type="InterPro" id="IPR005828">
    <property type="entry name" value="MFS_sugar_transport-like"/>
</dbReference>
<sequence length="625" mass="68991">MNRMIKIIDQGGFSKRLFFVGFSGFIASSYSLFATNVIKPELYYVYPPCGRLDSNAGMVMDELTLFGTLLGMLFAGHLADLWGRKRLYGFELAILIVATMGMVQASEGFRSQHPDGTYEYTMDIYSWVTWWRFVLGIGIGSEASTYTTAHQSLYPLVAVITAEWVATKSRGRMLVSVFSMQTIARVLAFGVNLAALKVITSRNGISPDALDNGDFMTQHVIDQVWRWVAGVALIPAAIAVGLRLTIPETPRYYADILKDVGKAIKRATQVYRQREAGGQEPEADVDEVSDSDEESLEEVEGWYRGAWRYLRETKAGRDLLVISGLWALNDIAWYCIWLDSPSAMSTLWHDPSASSVAQRSTTTNTNACPESAIWRSDPGSSNTSIFREIEGNSIRFMLVVSIGSVLGALTLVVIINRFHRKRILMAAFSILALLFAILGGILVGTDSLAEQGRVGTATDVIFGIMHFFFNVGPKTLILVIAVEIFPTVYRGSFYGIAAATGKLGAIIIRPIIGSTGKLHNALGIRLLVVVPLMLLAVWMSSLLPEVQRVVRKPDVEEPADDLSDVEGSGSEQRQEGEQTEAKSFGSRGEKPCRAPWFYRVSRRLETMTLEDIAPNPAMSLSRLQD</sequence>
<feature type="transmembrane region" description="Helical" evidence="6">
    <location>
        <begin position="524"/>
        <end position="543"/>
    </location>
</feature>
<gene>
    <name evidence="8" type="ORF">B0T22DRAFT_402541</name>
</gene>
<evidence type="ECO:0000256" key="6">
    <source>
        <dbReference type="SAM" id="Phobius"/>
    </source>
</evidence>
<feature type="region of interest" description="Disordered" evidence="5">
    <location>
        <begin position="555"/>
        <end position="591"/>
    </location>
</feature>
<feature type="transmembrane region" description="Helical" evidence="6">
    <location>
        <begin position="492"/>
        <end position="512"/>
    </location>
</feature>
<dbReference type="Pfam" id="PF00083">
    <property type="entry name" value="Sugar_tr"/>
    <property type="match status" value="2"/>
</dbReference>
<organism evidence="8 9">
    <name type="scientific">Podospora appendiculata</name>
    <dbReference type="NCBI Taxonomy" id="314037"/>
    <lineage>
        <taxon>Eukaryota</taxon>
        <taxon>Fungi</taxon>
        <taxon>Dikarya</taxon>
        <taxon>Ascomycota</taxon>
        <taxon>Pezizomycotina</taxon>
        <taxon>Sordariomycetes</taxon>
        <taxon>Sordariomycetidae</taxon>
        <taxon>Sordariales</taxon>
        <taxon>Podosporaceae</taxon>
        <taxon>Podospora</taxon>
    </lineage>
</organism>
<evidence type="ECO:0000256" key="5">
    <source>
        <dbReference type="SAM" id="MobiDB-lite"/>
    </source>
</evidence>
<reference evidence="8" key="2">
    <citation type="submission" date="2023-06" db="EMBL/GenBank/DDBJ databases">
        <authorList>
            <consortium name="Lawrence Berkeley National Laboratory"/>
            <person name="Haridas S."/>
            <person name="Hensen N."/>
            <person name="Bonometti L."/>
            <person name="Westerberg I."/>
            <person name="Brannstrom I.O."/>
            <person name="Guillou S."/>
            <person name="Cros-Aarteil S."/>
            <person name="Calhoun S."/>
            <person name="Kuo A."/>
            <person name="Mondo S."/>
            <person name="Pangilinan J."/>
            <person name="Riley R."/>
            <person name="Labutti K."/>
            <person name="Andreopoulos B."/>
            <person name="Lipzen A."/>
            <person name="Chen C."/>
            <person name="Yanf M."/>
            <person name="Daum C."/>
            <person name="Ng V."/>
            <person name="Clum A."/>
            <person name="Steindorff A."/>
            <person name="Ohm R."/>
            <person name="Martin F."/>
            <person name="Silar P."/>
            <person name="Natvig D."/>
            <person name="Lalanne C."/>
            <person name="Gautier V."/>
            <person name="Ament-Velasquez S.L."/>
            <person name="Kruys A."/>
            <person name="Hutchinson M.I."/>
            <person name="Powell A.J."/>
            <person name="Barry K."/>
            <person name="Miller A.N."/>
            <person name="Grigoriev I.V."/>
            <person name="Debuchy R."/>
            <person name="Gladieux P."/>
            <person name="Thoren M.H."/>
            <person name="Johannesson H."/>
        </authorList>
    </citation>
    <scope>NUCLEOTIDE SEQUENCE</scope>
    <source>
        <strain evidence="8">CBS 314.62</strain>
    </source>
</reference>
<evidence type="ECO:0000313" key="8">
    <source>
        <dbReference type="EMBL" id="KAK3694141.1"/>
    </source>
</evidence>
<proteinExistence type="predicted"/>
<evidence type="ECO:0000259" key="7">
    <source>
        <dbReference type="PROSITE" id="PS50850"/>
    </source>
</evidence>
<evidence type="ECO:0000256" key="2">
    <source>
        <dbReference type="ARBA" id="ARBA00022692"/>
    </source>
</evidence>
<evidence type="ECO:0000256" key="4">
    <source>
        <dbReference type="ARBA" id="ARBA00023136"/>
    </source>
</evidence>
<keyword evidence="3 6" id="KW-1133">Transmembrane helix</keyword>
<feature type="transmembrane region" description="Helical" evidence="6">
    <location>
        <begin position="319"/>
        <end position="339"/>
    </location>
</feature>
<feature type="transmembrane region" description="Helical" evidence="6">
    <location>
        <begin position="224"/>
        <end position="246"/>
    </location>
</feature>
<dbReference type="PROSITE" id="PS50850">
    <property type="entry name" value="MFS"/>
    <property type="match status" value="1"/>
</dbReference>
<keyword evidence="2 6" id="KW-0812">Transmembrane</keyword>
<name>A0AAE0XIZ8_9PEZI</name>
<protein>
    <submittedName>
        <fullName evidence="8">Major facilitator superfamily domain-containing protein</fullName>
    </submittedName>
</protein>
<dbReference type="AlphaFoldDB" id="A0AAE0XIZ8"/>
<dbReference type="GO" id="GO:0022857">
    <property type="term" value="F:transmembrane transporter activity"/>
    <property type="evidence" value="ECO:0007669"/>
    <property type="project" value="InterPro"/>
</dbReference>
<feature type="transmembrane region" description="Helical" evidence="6">
    <location>
        <begin position="58"/>
        <end position="75"/>
    </location>
</feature>
<dbReference type="EMBL" id="JAULSO010000001">
    <property type="protein sequence ID" value="KAK3694141.1"/>
    <property type="molecule type" value="Genomic_DNA"/>
</dbReference>
<reference evidence="8" key="1">
    <citation type="journal article" date="2023" name="Mol. Phylogenet. Evol.">
        <title>Genome-scale phylogeny and comparative genomics of the fungal order Sordariales.</title>
        <authorList>
            <person name="Hensen N."/>
            <person name="Bonometti L."/>
            <person name="Westerberg I."/>
            <person name="Brannstrom I.O."/>
            <person name="Guillou S."/>
            <person name="Cros-Aarteil S."/>
            <person name="Calhoun S."/>
            <person name="Haridas S."/>
            <person name="Kuo A."/>
            <person name="Mondo S."/>
            <person name="Pangilinan J."/>
            <person name="Riley R."/>
            <person name="LaButti K."/>
            <person name="Andreopoulos B."/>
            <person name="Lipzen A."/>
            <person name="Chen C."/>
            <person name="Yan M."/>
            <person name="Daum C."/>
            <person name="Ng V."/>
            <person name="Clum A."/>
            <person name="Steindorff A."/>
            <person name="Ohm R.A."/>
            <person name="Martin F."/>
            <person name="Silar P."/>
            <person name="Natvig D.O."/>
            <person name="Lalanne C."/>
            <person name="Gautier V."/>
            <person name="Ament-Velasquez S.L."/>
            <person name="Kruys A."/>
            <person name="Hutchinson M.I."/>
            <person name="Powell A.J."/>
            <person name="Barry K."/>
            <person name="Miller A.N."/>
            <person name="Grigoriev I.V."/>
            <person name="Debuchy R."/>
            <person name="Gladieux P."/>
            <person name="Hiltunen Thoren M."/>
            <person name="Johannesson H."/>
        </authorList>
    </citation>
    <scope>NUCLEOTIDE SEQUENCE</scope>
    <source>
        <strain evidence="8">CBS 314.62</strain>
    </source>
</reference>
<comment type="subcellular location">
    <subcellularLocation>
        <location evidence="1">Membrane</location>
        <topology evidence="1">Multi-pass membrane protein</topology>
    </subcellularLocation>
</comment>
<dbReference type="GO" id="GO:0016020">
    <property type="term" value="C:membrane"/>
    <property type="evidence" value="ECO:0007669"/>
    <property type="project" value="UniProtKB-SubCell"/>
</dbReference>
<evidence type="ECO:0000256" key="1">
    <source>
        <dbReference type="ARBA" id="ARBA00004141"/>
    </source>
</evidence>
<evidence type="ECO:0000313" key="9">
    <source>
        <dbReference type="Proteomes" id="UP001270362"/>
    </source>
</evidence>
<comment type="caution">
    <text evidence="8">The sequence shown here is derived from an EMBL/GenBank/DDBJ whole genome shotgun (WGS) entry which is preliminary data.</text>
</comment>
<feature type="transmembrane region" description="Helical" evidence="6">
    <location>
        <begin position="394"/>
        <end position="416"/>
    </location>
</feature>
<feature type="transmembrane region" description="Helical" evidence="6">
    <location>
        <begin position="464"/>
        <end position="485"/>
    </location>
</feature>
<dbReference type="InterPro" id="IPR020846">
    <property type="entry name" value="MFS_dom"/>
</dbReference>
<accession>A0AAE0XIZ8</accession>
<dbReference type="Proteomes" id="UP001270362">
    <property type="component" value="Unassembled WGS sequence"/>
</dbReference>
<keyword evidence="9" id="KW-1185">Reference proteome</keyword>
<dbReference type="PANTHER" id="PTHR24064">
    <property type="entry name" value="SOLUTE CARRIER FAMILY 22 MEMBER"/>
    <property type="match status" value="1"/>
</dbReference>